<evidence type="ECO:0000313" key="2">
    <source>
        <dbReference type="Proteomes" id="UP000790377"/>
    </source>
</evidence>
<evidence type="ECO:0000313" key="1">
    <source>
        <dbReference type="EMBL" id="KAH7904272.1"/>
    </source>
</evidence>
<keyword evidence="2" id="KW-1185">Reference proteome</keyword>
<dbReference type="EMBL" id="MU268537">
    <property type="protein sequence ID" value="KAH7904272.1"/>
    <property type="molecule type" value="Genomic_DNA"/>
</dbReference>
<proteinExistence type="predicted"/>
<organism evidence="1 2">
    <name type="scientific">Hygrophoropsis aurantiaca</name>
    <dbReference type="NCBI Taxonomy" id="72124"/>
    <lineage>
        <taxon>Eukaryota</taxon>
        <taxon>Fungi</taxon>
        <taxon>Dikarya</taxon>
        <taxon>Basidiomycota</taxon>
        <taxon>Agaricomycotina</taxon>
        <taxon>Agaricomycetes</taxon>
        <taxon>Agaricomycetidae</taxon>
        <taxon>Boletales</taxon>
        <taxon>Coniophorineae</taxon>
        <taxon>Hygrophoropsidaceae</taxon>
        <taxon>Hygrophoropsis</taxon>
    </lineage>
</organism>
<gene>
    <name evidence="1" type="ORF">BJ138DRAFT_1239298</name>
</gene>
<protein>
    <submittedName>
        <fullName evidence="1">Uncharacterized protein</fullName>
    </submittedName>
</protein>
<reference evidence="1" key="1">
    <citation type="journal article" date="2021" name="New Phytol.">
        <title>Evolutionary innovations through gain and loss of genes in the ectomycorrhizal Boletales.</title>
        <authorList>
            <person name="Wu G."/>
            <person name="Miyauchi S."/>
            <person name="Morin E."/>
            <person name="Kuo A."/>
            <person name="Drula E."/>
            <person name="Varga T."/>
            <person name="Kohler A."/>
            <person name="Feng B."/>
            <person name="Cao Y."/>
            <person name="Lipzen A."/>
            <person name="Daum C."/>
            <person name="Hundley H."/>
            <person name="Pangilinan J."/>
            <person name="Johnson J."/>
            <person name="Barry K."/>
            <person name="LaButti K."/>
            <person name="Ng V."/>
            <person name="Ahrendt S."/>
            <person name="Min B."/>
            <person name="Choi I.G."/>
            <person name="Park H."/>
            <person name="Plett J.M."/>
            <person name="Magnuson J."/>
            <person name="Spatafora J.W."/>
            <person name="Nagy L.G."/>
            <person name="Henrissat B."/>
            <person name="Grigoriev I.V."/>
            <person name="Yang Z.L."/>
            <person name="Xu J."/>
            <person name="Martin F.M."/>
        </authorList>
    </citation>
    <scope>NUCLEOTIDE SEQUENCE</scope>
    <source>
        <strain evidence="1">ATCC 28755</strain>
    </source>
</reference>
<name>A0ACB7ZTU5_9AGAM</name>
<comment type="caution">
    <text evidence="1">The sequence shown here is derived from an EMBL/GenBank/DDBJ whole genome shotgun (WGS) entry which is preliminary data.</text>
</comment>
<accession>A0ACB7ZTU5</accession>
<dbReference type="Proteomes" id="UP000790377">
    <property type="component" value="Unassembled WGS sequence"/>
</dbReference>
<sequence>MSSTSHTSTGSTDYISITRTKTKRTTNVTTSRTVEITESITKTMAPSLRANALQSLQGMLRSSIQVPSASPTPSPSPPPTNRSASPSPSPPASPRLRNHMTTAPHPRSIQPPATGVRPTGFWVITVGQEVGIFYHWNDVAQRTNNVSGAIQQKYPSFQEALQNYTISYGRGEVRAVPVPNGPFWPINFRWDAPAAPPSPVSDHSSEELWSQVDDDLSVHLGSMSI</sequence>